<gene>
    <name evidence="1" type="ORF">DFA_10127</name>
</gene>
<dbReference type="Proteomes" id="UP000007797">
    <property type="component" value="Unassembled WGS sequence"/>
</dbReference>
<evidence type="ECO:0000313" key="1">
    <source>
        <dbReference type="EMBL" id="EGG15293.1"/>
    </source>
</evidence>
<organism evidence="1 2">
    <name type="scientific">Cavenderia fasciculata</name>
    <name type="common">Slime mold</name>
    <name type="synonym">Dictyostelium fasciculatum</name>
    <dbReference type="NCBI Taxonomy" id="261658"/>
    <lineage>
        <taxon>Eukaryota</taxon>
        <taxon>Amoebozoa</taxon>
        <taxon>Evosea</taxon>
        <taxon>Eumycetozoa</taxon>
        <taxon>Dictyostelia</taxon>
        <taxon>Acytosteliales</taxon>
        <taxon>Cavenderiaceae</taxon>
        <taxon>Cavenderia</taxon>
    </lineage>
</organism>
<dbReference type="AlphaFoldDB" id="F4Q9C4"/>
<dbReference type="GeneID" id="14867286"/>
<dbReference type="EMBL" id="GL883026">
    <property type="protein sequence ID" value="EGG15293.1"/>
    <property type="molecule type" value="Genomic_DNA"/>
</dbReference>
<sequence length="702" mass="82175">MDGDKKNVSFKRIINNQYLRTKIFKYVEDIHDGILERHEIDHDTTKDVSLVVKIPQVTTLEEFIRINRIDLFIDHFDRVYDAMKQYSIGGKVDHNDIFKSILIRIFKNDHSDALDFILERLTFDHRTVMSALQLEKSMSIEMYQVLKKRNYHIIVNSNKKEEFVFIKSMIYCHIKSGDIAILMEYDIDCRLSLFMVAIETSNQEILRRIKDSFKSLEEFQDFYHVKNQTIERWATMDTLKLIEYKPPLSFEHHNQPSTEPSQFGNVDFLKYIYNIGRDDHAYLYQKPHLSVSLQYGQLDCALFLIESHYSDIKVSGTIDSTIMSLDLVRRLFESPTIQINNLDELLGSIVKANQPDTLAYALTFDMEMNSIYQLVIPSLRFEDATMTKMLLDRFTEIGPTQFSFLSDRFTAIQPQPLELLYAMGHSLRTTPQFLVMYPPEWDDTPLSSQIIQIVSYYQPIHETIPPWVIMTRYTQYDDNIELLKEAISHVQDNSTNETICILLEIACKNGLIKVVECIPSLYAWENGSTSIFQTAVDNQQYQVAYYLAETFIKTFAGKVDQSHLVNTPQLILVALNRVDDDRAFQTLWNIFKPFTTNSELVSNALGSLLKVNLANRHLTTNRLDRMIEQYGQFYNGCEKDEYQMKPLQLTYQSYRSNVNHILTKYLNSTKTTKFLELKQFDYSEYYRQNIKLCLIPPQPLLE</sequence>
<dbReference type="RefSeq" id="XP_004352013.1">
    <property type="nucleotide sequence ID" value="XM_004351961.1"/>
</dbReference>
<proteinExistence type="predicted"/>
<dbReference type="KEGG" id="dfa:DFA_10127"/>
<name>F4Q9C4_CACFS</name>
<protein>
    <submittedName>
        <fullName evidence="1">Uncharacterized protein</fullName>
    </submittedName>
</protein>
<reference evidence="2" key="1">
    <citation type="journal article" date="2011" name="Genome Res.">
        <title>Phylogeny-wide analysis of social amoeba genomes highlights ancient origins for complex intercellular communication.</title>
        <authorList>
            <person name="Heidel A.J."/>
            <person name="Lawal H.M."/>
            <person name="Felder M."/>
            <person name="Schilde C."/>
            <person name="Helps N.R."/>
            <person name="Tunggal B."/>
            <person name="Rivero F."/>
            <person name="John U."/>
            <person name="Schleicher M."/>
            <person name="Eichinger L."/>
            <person name="Platzer M."/>
            <person name="Noegel A.A."/>
            <person name="Schaap P."/>
            <person name="Gloeckner G."/>
        </authorList>
    </citation>
    <scope>NUCLEOTIDE SEQUENCE [LARGE SCALE GENOMIC DNA]</scope>
    <source>
        <strain evidence="2">SH3</strain>
    </source>
</reference>
<accession>F4Q9C4</accession>
<evidence type="ECO:0000313" key="2">
    <source>
        <dbReference type="Proteomes" id="UP000007797"/>
    </source>
</evidence>
<dbReference type="STRING" id="1054147.F4Q9C4"/>
<keyword evidence="2" id="KW-1185">Reference proteome</keyword>